<dbReference type="Gene3D" id="3.30.1330.30">
    <property type="match status" value="1"/>
</dbReference>
<reference evidence="4 5" key="1">
    <citation type="submission" date="2015-03" db="EMBL/GenBank/DDBJ databases">
        <title>Genome sequence of Mycoplasma meleagridis strain ATCC 25294.</title>
        <authorList>
            <person name="Yacoub E."/>
            <person name="Blanchard A."/>
            <person name="Sirand-Pugnet P."/>
            <person name="Mardassi B.B.A."/>
        </authorList>
    </citation>
    <scope>NUCLEOTIDE SEQUENCE [LARGE SCALE GENOMIC DNA]</scope>
    <source>
        <strain evidence="4 5">ATCC 25294</strain>
    </source>
</reference>
<keyword evidence="1 4" id="KW-0489">Methyltransferase</keyword>
<comment type="caution">
    <text evidence="4">The sequence shown here is derived from an EMBL/GenBank/DDBJ whole genome shotgun (WGS) entry which is preliminary data.</text>
</comment>
<protein>
    <submittedName>
        <fullName evidence="4">RNA methyltransferase, TrmH family</fullName>
    </submittedName>
</protein>
<dbReference type="RefSeq" id="WP_046096805.1">
    <property type="nucleotide sequence ID" value="NZ_JZXN01000014.1"/>
</dbReference>
<dbReference type="OrthoDB" id="9794400at2"/>
<dbReference type="InterPro" id="IPR029028">
    <property type="entry name" value="Alpha/beta_knot_MTases"/>
</dbReference>
<dbReference type="GO" id="GO:0032259">
    <property type="term" value="P:methylation"/>
    <property type="evidence" value="ECO:0007669"/>
    <property type="project" value="UniProtKB-KW"/>
</dbReference>
<proteinExistence type="predicted"/>
<dbReference type="InterPro" id="IPR001537">
    <property type="entry name" value="SpoU_MeTrfase"/>
</dbReference>
<dbReference type="PANTHER" id="PTHR43191:SF2">
    <property type="entry name" value="RRNA METHYLTRANSFERASE 3, MITOCHONDRIAL"/>
    <property type="match status" value="1"/>
</dbReference>
<dbReference type="AlphaFoldDB" id="A0A0F5H0V3"/>
<gene>
    <name evidence="4" type="ORF">MMELEA_03630</name>
</gene>
<dbReference type="Gene3D" id="3.40.1280.10">
    <property type="match status" value="1"/>
</dbReference>
<dbReference type="GO" id="GO:0003723">
    <property type="term" value="F:RNA binding"/>
    <property type="evidence" value="ECO:0007669"/>
    <property type="project" value="InterPro"/>
</dbReference>
<dbReference type="STRING" id="29561.MM26B8_01260"/>
<dbReference type="EMBL" id="JZXN01000014">
    <property type="protein sequence ID" value="KKB26914.1"/>
    <property type="molecule type" value="Genomic_DNA"/>
</dbReference>
<keyword evidence="2 4" id="KW-0808">Transferase</keyword>
<feature type="domain" description="tRNA/rRNA methyltransferase SpoU type" evidence="3">
    <location>
        <begin position="98"/>
        <end position="234"/>
    </location>
</feature>
<organism evidence="4 5">
    <name type="scientific">Mycoplasmopsis meleagridis ATCC 25294</name>
    <dbReference type="NCBI Taxonomy" id="1264554"/>
    <lineage>
        <taxon>Bacteria</taxon>
        <taxon>Bacillati</taxon>
        <taxon>Mycoplasmatota</taxon>
        <taxon>Mycoplasmoidales</taxon>
        <taxon>Metamycoplasmataceae</taxon>
        <taxon>Mycoplasmopsis</taxon>
    </lineage>
</organism>
<dbReference type="GO" id="GO:0008173">
    <property type="term" value="F:RNA methyltransferase activity"/>
    <property type="evidence" value="ECO:0007669"/>
    <property type="project" value="InterPro"/>
</dbReference>
<dbReference type="InterPro" id="IPR029026">
    <property type="entry name" value="tRNA_m1G_MTases_N"/>
</dbReference>
<sequence>MENKILKSIANNKIKFLRKLLKNNREENFFVIENYHLVYEALKTNLIEEIYEIENKNEFPNSIKIASSLFHRISNLVNPEGVLALCKKPKNNVIGKKIVFLDNVQDPGNIGTILRNTIAFNFDSVFTNVNIFNDKVVRSSQGAIFKVNVNKINNSYKDLYNLKLKGYKIYLTSLEKNSLNFNLLPYKKGEKVVLVLGNEGQGVSKELYELADEKIYIPIKFESLNVAVASGIFLSYFYTKELENEK</sequence>
<dbReference type="GO" id="GO:0006396">
    <property type="term" value="P:RNA processing"/>
    <property type="evidence" value="ECO:0007669"/>
    <property type="project" value="InterPro"/>
</dbReference>
<evidence type="ECO:0000313" key="5">
    <source>
        <dbReference type="Proteomes" id="UP000033750"/>
    </source>
</evidence>
<keyword evidence="5" id="KW-1185">Reference proteome</keyword>
<evidence type="ECO:0000259" key="3">
    <source>
        <dbReference type="Pfam" id="PF00588"/>
    </source>
</evidence>
<dbReference type="InterPro" id="IPR051259">
    <property type="entry name" value="rRNA_Methyltransferase"/>
</dbReference>
<dbReference type="InterPro" id="IPR029064">
    <property type="entry name" value="Ribosomal_eL30-like_sf"/>
</dbReference>
<dbReference type="CDD" id="cd18095">
    <property type="entry name" value="SpoU-like_rRNA-MTase"/>
    <property type="match status" value="1"/>
</dbReference>
<dbReference type="PANTHER" id="PTHR43191">
    <property type="entry name" value="RRNA METHYLTRANSFERASE 3"/>
    <property type="match status" value="1"/>
</dbReference>
<dbReference type="Pfam" id="PF00588">
    <property type="entry name" value="SpoU_methylase"/>
    <property type="match status" value="1"/>
</dbReference>
<evidence type="ECO:0000256" key="1">
    <source>
        <dbReference type="ARBA" id="ARBA00022603"/>
    </source>
</evidence>
<dbReference type="Proteomes" id="UP000033750">
    <property type="component" value="Unassembled WGS sequence"/>
</dbReference>
<dbReference type="PATRIC" id="fig|1264554.4.peg.320"/>
<evidence type="ECO:0000256" key="2">
    <source>
        <dbReference type="ARBA" id="ARBA00022679"/>
    </source>
</evidence>
<evidence type="ECO:0000313" key="4">
    <source>
        <dbReference type="EMBL" id="KKB26914.1"/>
    </source>
</evidence>
<dbReference type="SUPFAM" id="SSF75217">
    <property type="entry name" value="alpha/beta knot"/>
    <property type="match status" value="1"/>
</dbReference>
<accession>A0A0F5H0V3</accession>
<dbReference type="SUPFAM" id="SSF55315">
    <property type="entry name" value="L30e-like"/>
    <property type="match status" value="1"/>
</dbReference>
<name>A0A0F5H0V3_9BACT</name>